<feature type="region of interest" description="Disordered" evidence="4">
    <location>
        <begin position="449"/>
        <end position="570"/>
    </location>
</feature>
<feature type="compositionally biased region" description="Low complexity" evidence="4">
    <location>
        <begin position="488"/>
        <end position="499"/>
    </location>
</feature>
<evidence type="ECO:0000313" key="7">
    <source>
        <dbReference type="Proteomes" id="UP001222932"/>
    </source>
</evidence>
<dbReference type="InterPro" id="IPR003877">
    <property type="entry name" value="SPRY_dom"/>
</dbReference>
<dbReference type="GO" id="GO:0000976">
    <property type="term" value="F:transcription cis-regulatory region binding"/>
    <property type="evidence" value="ECO:0007669"/>
    <property type="project" value="TreeGrafter"/>
</dbReference>
<dbReference type="InterPro" id="IPR037353">
    <property type="entry name" value="ASH2"/>
</dbReference>
<evidence type="ECO:0000256" key="2">
    <source>
        <dbReference type="ARBA" id="ARBA00023242"/>
    </source>
</evidence>
<dbReference type="SUPFAM" id="SSF49899">
    <property type="entry name" value="Concanavalin A-like lectins/glucanases"/>
    <property type="match status" value="1"/>
</dbReference>
<name>A0AAD3TQ63_9TREE</name>
<dbReference type="EMBL" id="BTCM01000001">
    <property type="protein sequence ID" value="GMK54355.1"/>
    <property type="molecule type" value="Genomic_DNA"/>
</dbReference>
<comment type="subcellular location">
    <subcellularLocation>
        <location evidence="1">Nucleus</location>
    </subcellularLocation>
</comment>
<dbReference type="InterPro" id="IPR001870">
    <property type="entry name" value="B30.2/SPRY"/>
</dbReference>
<reference evidence="6" key="1">
    <citation type="journal article" date="2023" name="BMC Genomics">
        <title>Chromosome-level genome assemblies of Cutaneotrichosporon spp. (Trichosporonales, Basidiomycota) reveal imbalanced evolution between nucleotide sequences and chromosome synteny.</title>
        <authorList>
            <person name="Kobayashi Y."/>
            <person name="Kayamori A."/>
            <person name="Aoki K."/>
            <person name="Shiwa Y."/>
            <person name="Matsutani M."/>
            <person name="Fujita N."/>
            <person name="Sugita T."/>
            <person name="Iwasaki W."/>
            <person name="Tanaka N."/>
            <person name="Takashima M."/>
        </authorList>
    </citation>
    <scope>NUCLEOTIDE SEQUENCE</scope>
    <source>
        <strain evidence="6">HIS016</strain>
    </source>
</reference>
<feature type="compositionally biased region" description="Low complexity" evidence="4">
    <location>
        <begin position="8"/>
        <end position="25"/>
    </location>
</feature>
<dbReference type="Pfam" id="PF00622">
    <property type="entry name" value="SPRY"/>
    <property type="match status" value="1"/>
</dbReference>
<feature type="compositionally biased region" description="Basic and acidic residues" evidence="4">
    <location>
        <begin position="449"/>
        <end position="461"/>
    </location>
</feature>
<proteinExistence type="inferred from homology"/>
<accession>A0AAD3TQ63</accession>
<evidence type="ECO:0000256" key="4">
    <source>
        <dbReference type="SAM" id="MobiDB-lite"/>
    </source>
</evidence>
<evidence type="ECO:0000256" key="1">
    <source>
        <dbReference type="ARBA" id="ARBA00004123"/>
    </source>
</evidence>
<feature type="compositionally biased region" description="Basic and acidic residues" evidence="4">
    <location>
        <begin position="287"/>
        <end position="321"/>
    </location>
</feature>
<feature type="compositionally biased region" description="Basic and acidic residues" evidence="4">
    <location>
        <begin position="534"/>
        <end position="546"/>
    </location>
</feature>
<feature type="domain" description="B30.2/SPRY" evidence="5">
    <location>
        <begin position="87"/>
        <end position="284"/>
    </location>
</feature>
<feature type="region of interest" description="Disordered" evidence="4">
    <location>
        <begin position="1"/>
        <end position="31"/>
    </location>
</feature>
<organism evidence="6 7">
    <name type="scientific">Cutaneotrichosporon spelunceum</name>
    <dbReference type="NCBI Taxonomy" id="1672016"/>
    <lineage>
        <taxon>Eukaryota</taxon>
        <taxon>Fungi</taxon>
        <taxon>Dikarya</taxon>
        <taxon>Basidiomycota</taxon>
        <taxon>Agaricomycotina</taxon>
        <taxon>Tremellomycetes</taxon>
        <taxon>Trichosporonales</taxon>
        <taxon>Trichosporonaceae</taxon>
        <taxon>Cutaneotrichosporon</taxon>
    </lineage>
</organism>
<reference evidence="6" key="2">
    <citation type="submission" date="2023-06" db="EMBL/GenBank/DDBJ databases">
        <authorList>
            <person name="Kobayashi Y."/>
            <person name="Kayamori A."/>
            <person name="Aoki K."/>
            <person name="Shiwa Y."/>
            <person name="Fujita N."/>
            <person name="Sugita T."/>
            <person name="Iwasaki W."/>
            <person name="Tanaka N."/>
            <person name="Takashima M."/>
        </authorList>
    </citation>
    <scope>NUCLEOTIDE SEQUENCE</scope>
    <source>
        <strain evidence="6">HIS016</strain>
    </source>
</reference>
<sequence length="570" mass="61829">MVIKRRASGSASASVSAPASGPVSPQKSTSPLKVEYEGVAMASQLRSLGGLGDEATAAGLSRAASASATPVPQGYRYYPCTLSPNAERGPTGPFYRTLPGPVNCAPVHVSWLDRSAFLRLSADATTVTTDKGYRSGRANVAVREGTWYFEVVVERGDGAGGAGKGTGGDAGNAHIRVGWARREANLDAPVGADAYSYGIRDVGGEKVHISRPRPYGRGFATGDVVGCMITLPPRPPVESESEPGFVKRWRIPLRYKGANYFEMDEYPVAKEMEALVNRAGTAPAPVAEDHEPKKKVMKGGDKPVAKKDKAGKDKAEPASRELRTLEGSSVRFFLNGEEMADAPAFEGLYDFLPLPPNEEHRYVGPRRGPVSVERERESYQYHDDGTLGYFPMVSCFGRGKARVNFGPQWIKPPAIEVRALAERWDEFRAEEIVHDEREEKRLAQRYKDMVAEAARPREPKRAAKKRRKTPHDGETPASTPRMTPGVTPAPSSPKIASSPHVPSSPQSERARSEGLEQQGVQPGESLEQSPTEPPEDHSLAENDGHSEVTQQPPDVTHEPGDDPYEGVSWA</sequence>
<keyword evidence="2" id="KW-0539">Nucleus</keyword>
<dbReference type="InterPro" id="IPR043136">
    <property type="entry name" value="B30.2/SPRY_sf"/>
</dbReference>
<dbReference type="CDD" id="cd12872">
    <property type="entry name" value="SPRY_Ash2"/>
    <property type="match status" value="1"/>
</dbReference>
<feature type="region of interest" description="Disordered" evidence="4">
    <location>
        <begin position="281"/>
        <end position="321"/>
    </location>
</feature>
<keyword evidence="7" id="KW-1185">Reference proteome</keyword>
<protein>
    <recommendedName>
        <fullName evidence="5">B30.2/SPRY domain-containing protein</fullName>
    </recommendedName>
</protein>
<dbReference type="AlphaFoldDB" id="A0AAD3TQ63"/>
<evidence type="ECO:0000259" key="5">
    <source>
        <dbReference type="PROSITE" id="PS50188"/>
    </source>
</evidence>
<gene>
    <name evidence="6" type="primary">ASH2</name>
    <name evidence="6" type="ORF">CspeluHIS016_0109410</name>
</gene>
<dbReference type="SMART" id="SM00449">
    <property type="entry name" value="SPRY"/>
    <property type="match status" value="1"/>
</dbReference>
<dbReference type="PROSITE" id="PS50188">
    <property type="entry name" value="B302_SPRY"/>
    <property type="match status" value="1"/>
</dbReference>
<evidence type="ECO:0000256" key="3">
    <source>
        <dbReference type="ARBA" id="ARBA00038149"/>
    </source>
</evidence>
<dbReference type="InterPro" id="IPR013320">
    <property type="entry name" value="ConA-like_dom_sf"/>
</dbReference>
<comment type="similarity">
    <text evidence="3">Belongs to the cclA family.</text>
</comment>
<dbReference type="Gene3D" id="2.60.120.920">
    <property type="match status" value="1"/>
</dbReference>
<evidence type="ECO:0000313" key="6">
    <source>
        <dbReference type="EMBL" id="GMK54355.1"/>
    </source>
</evidence>
<dbReference type="GO" id="GO:0048188">
    <property type="term" value="C:Set1C/COMPASS complex"/>
    <property type="evidence" value="ECO:0007669"/>
    <property type="project" value="InterPro"/>
</dbReference>
<dbReference type="Proteomes" id="UP001222932">
    <property type="component" value="Unassembled WGS sequence"/>
</dbReference>
<dbReference type="PANTHER" id="PTHR10598">
    <property type="entry name" value="SET1/ASH2 HISTONE METHYLTRANSFERASE COMPLEX SUBUNIT ASH2"/>
    <property type="match status" value="1"/>
</dbReference>
<dbReference type="PANTHER" id="PTHR10598:SF0">
    <property type="entry name" value="SET1_ASH2 HISTONE METHYLTRANSFERASE COMPLEX SUBUNIT ASH2"/>
    <property type="match status" value="1"/>
</dbReference>
<comment type="caution">
    <text evidence="6">The sequence shown here is derived from an EMBL/GenBank/DDBJ whole genome shotgun (WGS) entry which is preliminary data.</text>
</comment>